<feature type="transmembrane region" description="Helical" evidence="9">
    <location>
        <begin position="63"/>
        <end position="87"/>
    </location>
</feature>
<keyword evidence="4" id="KW-1003">Cell membrane</keyword>
<dbReference type="CDD" id="cd06261">
    <property type="entry name" value="TM_PBP2"/>
    <property type="match status" value="1"/>
</dbReference>
<evidence type="ECO:0000256" key="2">
    <source>
        <dbReference type="ARBA" id="ARBA00010072"/>
    </source>
</evidence>
<dbReference type="Gene3D" id="1.10.3720.10">
    <property type="entry name" value="MetI-like"/>
    <property type="match status" value="1"/>
</dbReference>
<feature type="domain" description="ABC transmembrane type-1" evidence="10">
    <location>
        <begin position="64"/>
        <end position="263"/>
    </location>
</feature>
<dbReference type="SUPFAM" id="SSF161098">
    <property type="entry name" value="MetI-like"/>
    <property type="match status" value="1"/>
</dbReference>
<dbReference type="AlphaFoldDB" id="A0A561QHA8"/>
<keyword evidence="7 9" id="KW-1133">Transmembrane helix</keyword>
<feature type="transmembrane region" description="Helical" evidence="9">
    <location>
        <begin position="243"/>
        <end position="267"/>
    </location>
</feature>
<keyword evidence="8 9" id="KW-0472">Membrane</keyword>
<evidence type="ECO:0000259" key="10">
    <source>
        <dbReference type="PROSITE" id="PS50928"/>
    </source>
</evidence>
<feature type="transmembrane region" description="Helical" evidence="9">
    <location>
        <begin position="189"/>
        <end position="213"/>
    </location>
</feature>
<keyword evidence="5" id="KW-0997">Cell inner membrane</keyword>
<dbReference type="GO" id="GO:0043190">
    <property type="term" value="C:ATP-binding cassette (ABC) transporter complex"/>
    <property type="evidence" value="ECO:0007669"/>
    <property type="project" value="InterPro"/>
</dbReference>
<dbReference type="InterPro" id="IPR035906">
    <property type="entry name" value="MetI-like_sf"/>
</dbReference>
<evidence type="ECO:0000256" key="8">
    <source>
        <dbReference type="ARBA" id="ARBA00023136"/>
    </source>
</evidence>
<evidence type="ECO:0000256" key="3">
    <source>
        <dbReference type="ARBA" id="ARBA00022448"/>
    </source>
</evidence>
<feature type="transmembrane region" description="Helical" evidence="9">
    <location>
        <begin position="22"/>
        <end position="43"/>
    </location>
</feature>
<feature type="transmembrane region" description="Helical" evidence="9">
    <location>
        <begin position="142"/>
        <end position="168"/>
    </location>
</feature>
<dbReference type="GO" id="GO:0022857">
    <property type="term" value="F:transmembrane transporter activity"/>
    <property type="evidence" value="ECO:0007669"/>
    <property type="project" value="InterPro"/>
</dbReference>
<keyword evidence="12" id="KW-1185">Reference proteome</keyword>
<sequence length="277" mass="29646">MTGPPDKGEVLMDGLFSALGSALAWIVNIIDPLCGPVGIFTWFGNSTLLACGDTGWGDEIASGLQITVAVALCTLPVGLLIGFIVALGQQSEDRLLRLASGIYTTIFRGMPELLTLFIIYYGAQIAIQSLLSSFGYDERIEINAFVAGMIALSVVFSAYCSEVLLSAFRAIPKGQYEAGDALGLRRGRTMILVILPQLIRIALPGLANLWMILLKDTSYVSIIGLADILRQTGVAVRVTKDAFLFYSLACALYLALAIVSSIGIGAIERWTGKQGTR</sequence>
<reference evidence="11 12" key="1">
    <citation type="submission" date="2019-06" db="EMBL/GenBank/DDBJ databases">
        <title>Sorghum-associated microbial communities from plants grown in Nebraska, USA.</title>
        <authorList>
            <person name="Schachtman D."/>
        </authorList>
    </citation>
    <scope>NUCLEOTIDE SEQUENCE [LARGE SCALE GENOMIC DNA]</scope>
    <source>
        <strain evidence="11 12">1225</strain>
    </source>
</reference>
<dbReference type="InterPro" id="IPR010065">
    <property type="entry name" value="AA_ABC_transptr_permease_3TM"/>
</dbReference>
<dbReference type="EMBL" id="VIWP01000007">
    <property type="protein sequence ID" value="TWF49747.1"/>
    <property type="molecule type" value="Genomic_DNA"/>
</dbReference>
<dbReference type="Pfam" id="PF00528">
    <property type="entry name" value="BPD_transp_1"/>
    <property type="match status" value="1"/>
</dbReference>
<evidence type="ECO:0000256" key="5">
    <source>
        <dbReference type="ARBA" id="ARBA00022519"/>
    </source>
</evidence>
<comment type="caution">
    <text evidence="11">The sequence shown here is derived from an EMBL/GenBank/DDBJ whole genome shotgun (WGS) entry which is preliminary data.</text>
</comment>
<evidence type="ECO:0000313" key="12">
    <source>
        <dbReference type="Proteomes" id="UP000320653"/>
    </source>
</evidence>
<gene>
    <name evidence="11" type="ORF">FHW37_107114</name>
</gene>
<comment type="subcellular location">
    <subcellularLocation>
        <location evidence="1">Cell inner membrane</location>
        <topology evidence="1">Multi-pass membrane protein</topology>
    </subcellularLocation>
    <subcellularLocation>
        <location evidence="9">Cell membrane</location>
        <topology evidence="9">Multi-pass membrane protein</topology>
    </subcellularLocation>
</comment>
<dbReference type="PANTHER" id="PTHR30133">
    <property type="entry name" value="CATIONIC AMINO ACID TRANSPORTER, MEMBRANE COMPONENT"/>
    <property type="match status" value="1"/>
</dbReference>
<dbReference type="PROSITE" id="PS50928">
    <property type="entry name" value="ABC_TM1"/>
    <property type="match status" value="1"/>
</dbReference>
<evidence type="ECO:0000256" key="1">
    <source>
        <dbReference type="ARBA" id="ARBA00004429"/>
    </source>
</evidence>
<evidence type="ECO:0000256" key="4">
    <source>
        <dbReference type="ARBA" id="ARBA00022475"/>
    </source>
</evidence>
<protein>
    <submittedName>
        <fullName evidence="11">Amino acid ABC transporter membrane protein 1 (PAAT family)</fullName>
    </submittedName>
</protein>
<dbReference type="NCBIfam" id="TIGR01726">
    <property type="entry name" value="HEQRo_perm_3TM"/>
    <property type="match status" value="1"/>
</dbReference>
<evidence type="ECO:0000256" key="9">
    <source>
        <dbReference type="RuleBase" id="RU363032"/>
    </source>
</evidence>
<accession>A0A561QHA8</accession>
<proteinExistence type="inferred from homology"/>
<dbReference type="PANTHER" id="PTHR30133:SF2">
    <property type="entry name" value="ARGININE ABC TRANSPORTER PERMEASE PROTEIN ARTQ"/>
    <property type="match status" value="1"/>
</dbReference>
<evidence type="ECO:0000256" key="7">
    <source>
        <dbReference type="ARBA" id="ARBA00022989"/>
    </source>
</evidence>
<comment type="similarity">
    <text evidence="2">Belongs to the binding-protein-dependent transport system permease family. HisMQ subfamily.</text>
</comment>
<dbReference type="Proteomes" id="UP000320653">
    <property type="component" value="Unassembled WGS sequence"/>
</dbReference>
<dbReference type="InterPro" id="IPR000515">
    <property type="entry name" value="MetI-like"/>
</dbReference>
<keyword evidence="6 9" id="KW-0812">Transmembrane</keyword>
<dbReference type="InterPro" id="IPR051613">
    <property type="entry name" value="ABC_transp_permease_HisMQ"/>
</dbReference>
<organism evidence="11 12">
    <name type="scientific">Neorhizobium alkalisoli</name>
    <dbReference type="NCBI Taxonomy" id="528178"/>
    <lineage>
        <taxon>Bacteria</taxon>
        <taxon>Pseudomonadati</taxon>
        <taxon>Pseudomonadota</taxon>
        <taxon>Alphaproteobacteria</taxon>
        <taxon>Hyphomicrobiales</taxon>
        <taxon>Rhizobiaceae</taxon>
        <taxon>Rhizobium/Agrobacterium group</taxon>
        <taxon>Neorhizobium</taxon>
    </lineage>
</organism>
<evidence type="ECO:0000256" key="6">
    <source>
        <dbReference type="ARBA" id="ARBA00022692"/>
    </source>
</evidence>
<keyword evidence="3 9" id="KW-0813">Transport</keyword>
<name>A0A561QHA8_9HYPH</name>
<feature type="transmembrane region" description="Helical" evidence="9">
    <location>
        <begin position="113"/>
        <end position="136"/>
    </location>
</feature>
<evidence type="ECO:0000313" key="11">
    <source>
        <dbReference type="EMBL" id="TWF49747.1"/>
    </source>
</evidence>